<evidence type="ECO:0000256" key="1">
    <source>
        <dbReference type="ARBA" id="ARBA00023015"/>
    </source>
</evidence>
<feature type="compositionally biased region" description="Polar residues" evidence="5">
    <location>
        <begin position="752"/>
        <end position="761"/>
    </location>
</feature>
<feature type="domain" description="Myb-like" evidence="6">
    <location>
        <begin position="33"/>
        <end position="84"/>
    </location>
</feature>
<feature type="region of interest" description="Disordered" evidence="5">
    <location>
        <begin position="133"/>
        <end position="177"/>
    </location>
</feature>
<dbReference type="PANTHER" id="PTHR46621:SF1">
    <property type="entry name" value="SNRNA-ACTIVATING PROTEIN COMPLEX SUBUNIT 4"/>
    <property type="match status" value="1"/>
</dbReference>
<accession>A0A6J2PFL7</accession>
<feature type="compositionally biased region" description="Basic and acidic residues" evidence="5">
    <location>
        <begin position="787"/>
        <end position="797"/>
    </location>
</feature>
<evidence type="ECO:0000256" key="3">
    <source>
        <dbReference type="ARBA" id="ARBA00023163"/>
    </source>
</evidence>
<feature type="compositionally biased region" description="Basic residues" evidence="5">
    <location>
        <begin position="798"/>
        <end position="815"/>
    </location>
</feature>
<dbReference type="SMART" id="SM00717">
    <property type="entry name" value="SANT"/>
    <property type="match status" value="2"/>
</dbReference>
<feature type="domain" description="HTH myb-type" evidence="7">
    <location>
        <begin position="33"/>
        <end position="88"/>
    </location>
</feature>
<gene>
    <name evidence="9" type="primary">snapc4</name>
</gene>
<keyword evidence="4" id="KW-0539">Nucleus</keyword>
<keyword evidence="1" id="KW-0805">Transcription regulation</keyword>
<feature type="region of interest" description="Disordered" evidence="5">
    <location>
        <begin position="705"/>
        <end position="832"/>
    </location>
</feature>
<reference evidence="9" key="1">
    <citation type="submission" date="2025-08" db="UniProtKB">
        <authorList>
            <consortium name="RefSeq"/>
        </authorList>
    </citation>
    <scope>IDENTIFICATION</scope>
</reference>
<feature type="region of interest" description="Disordered" evidence="5">
    <location>
        <begin position="312"/>
        <end position="331"/>
    </location>
</feature>
<keyword evidence="3" id="KW-0804">Transcription</keyword>
<feature type="region of interest" description="Disordered" evidence="5">
    <location>
        <begin position="570"/>
        <end position="685"/>
    </location>
</feature>
<dbReference type="Gene3D" id="1.10.10.60">
    <property type="entry name" value="Homeodomain-like"/>
    <property type="match status" value="2"/>
</dbReference>
<dbReference type="PROSITE" id="PS50090">
    <property type="entry name" value="MYB_LIKE"/>
    <property type="match status" value="2"/>
</dbReference>
<evidence type="ECO:0000256" key="2">
    <source>
        <dbReference type="ARBA" id="ARBA00023125"/>
    </source>
</evidence>
<dbReference type="InterPro" id="IPR009057">
    <property type="entry name" value="Homeodomain-like_sf"/>
</dbReference>
<dbReference type="AlphaFoldDB" id="A0A6J2PFL7"/>
<dbReference type="GO" id="GO:0042796">
    <property type="term" value="P:snRNA transcription by RNA polymerase III"/>
    <property type="evidence" value="ECO:0007669"/>
    <property type="project" value="TreeGrafter"/>
</dbReference>
<sequence>MRIGNFIPYTQMSYFMEGRDPAQLIYRWNQVLDPSLKKGFWTGEEDELLLQAVSRHGEKDWWKIRLEVPGRTDSGCRDRYYDCLKAETKKGPFDQQEKGLLLVLVQKHGVGRWARIAAEIPHRNDAQCLREWRKLNKPAAPPRDKKDRKPPRSRGGGAKTQTKEDAPAKKRIRRPLTKVKEEVEEVVQVESSEDETMVVEYMDSDEEEKKEKRQEIVEEVEEYTLSPMQEWIPVEKAQCSSFPAFRPVELPSSGAAHSQVSVRSTILGPFGLSVIFGPQPRELPREERHSSSMMMVSADQLQAHLHRQASKFNCPSSGPRRKVHTEKQNPLGRGMDMGLSYELQAAVTPWIGNLLILQKHRLTTADALRQRREKTRLPSTPVFLLLLQTLNVDATGCKDMIEQRRNRVVSLVPPPPCPPSVRTNTVAGMLQQRKLIKEEQEFDLQQKWILKQLQALQQRPQQLMLVQQLMLLQQPPSSPRPPATPSQNCPGVLLQMPLNMSPQMFPQAVIIPHPVTQPRAASMQLMPPFSLNTLPPAVGAVASPLPAHPAPQRLSVPPVSVVPLPLNAASTCSDSPPQEAVPLPPHQHLSAGCTLPGQHTAPSSSPVTNPRRARPASSPSRSISRSPKGKGQQAACSSVIKERQRSRRPSQKAKALQEAKAEAKKKEASSRLKRAPIQSPVPSATQNLSLAPAHSITTNQHTALPANFHNDHDYTSLNLHPGQRGSIKPTPLPSKKPPKAPSSGRKRGSGGQPSMTSSQGDQCVGGTGTGVIQKEKRVRNLTQRARALQEDTQAKAEAKKKRTPSPPRKKCSRTSRPKEEVVTQNRPVAPPPSGFCLQPGQSMWVMTPGGLVQLAQALPHSLQLPLVPSGPLPAPPTTAPLRLTTGGPRSIAPQPSSAFSVSLRKEALQFDPSLMFLESQEAVRDWLSGRGGVAVPGAGTALPYLPPFVSSLSALSALLRAKKSLTKTSLQLLSRGSEPRRPTTKLDGTERTPMLPDSTSDLRAARDAAAPSVSSNVLQAEEEAELVAVARQLVTERFSGNPAYQLLKARFLSCFTVPALLATVQPIGEKTVAGQADEEEEEEEVKKIKERGRQRRVERSLLLCDGPGAPANHFSGICTNTAGPDQ</sequence>
<dbReference type="GO" id="GO:0001006">
    <property type="term" value="F:RNA polymerase III type 3 promoter sequence-specific DNA binding"/>
    <property type="evidence" value="ECO:0007669"/>
    <property type="project" value="TreeGrafter"/>
</dbReference>
<proteinExistence type="predicted"/>
<dbReference type="Proteomes" id="UP000504630">
    <property type="component" value="Unplaced"/>
</dbReference>
<dbReference type="PROSITE" id="PS51294">
    <property type="entry name" value="HTH_MYB"/>
    <property type="match status" value="2"/>
</dbReference>
<evidence type="ECO:0000259" key="6">
    <source>
        <dbReference type="PROSITE" id="PS50090"/>
    </source>
</evidence>
<dbReference type="GO" id="GO:0019185">
    <property type="term" value="C:snRNA-activating protein complex"/>
    <property type="evidence" value="ECO:0007669"/>
    <property type="project" value="TreeGrafter"/>
</dbReference>
<protein>
    <submittedName>
        <fullName evidence="9">snRNA-activating protein complex subunit 4</fullName>
    </submittedName>
</protein>
<evidence type="ECO:0000259" key="7">
    <source>
        <dbReference type="PROSITE" id="PS51294"/>
    </source>
</evidence>
<dbReference type="InterPro" id="IPR051575">
    <property type="entry name" value="Myb-like_DNA-bd"/>
</dbReference>
<dbReference type="SUPFAM" id="SSF46689">
    <property type="entry name" value="Homeodomain-like"/>
    <property type="match status" value="2"/>
</dbReference>
<feature type="domain" description="HTH myb-type" evidence="7">
    <location>
        <begin position="89"/>
        <end position="140"/>
    </location>
</feature>
<feature type="compositionally biased region" description="Low complexity" evidence="5">
    <location>
        <begin position="615"/>
        <end position="626"/>
    </location>
</feature>
<evidence type="ECO:0000256" key="5">
    <source>
        <dbReference type="SAM" id="MobiDB-lite"/>
    </source>
</evidence>
<feature type="region of interest" description="Disordered" evidence="5">
    <location>
        <begin position="972"/>
        <end position="1004"/>
    </location>
</feature>
<dbReference type="InParanoid" id="A0A6J2PFL7"/>
<keyword evidence="2" id="KW-0238">DNA-binding</keyword>
<dbReference type="CDD" id="cd00167">
    <property type="entry name" value="SANT"/>
    <property type="match status" value="2"/>
</dbReference>
<evidence type="ECO:0000313" key="9">
    <source>
        <dbReference type="RefSeq" id="XP_029283947.1"/>
    </source>
</evidence>
<evidence type="ECO:0000313" key="8">
    <source>
        <dbReference type="Proteomes" id="UP000504630"/>
    </source>
</evidence>
<feature type="compositionally biased region" description="Basic and acidic residues" evidence="5">
    <location>
        <begin position="655"/>
        <end position="670"/>
    </location>
</feature>
<name>A0A6J2PFL7_COTGO</name>
<evidence type="ECO:0000256" key="4">
    <source>
        <dbReference type="ARBA" id="ARBA00023242"/>
    </source>
</evidence>
<feature type="domain" description="Myb-like" evidence="6">
    <location>
        <begin position="85"/>
        <end position="136"/>
    </location>
</feature>
<feature type="compositionally biased region" description="Polar residues" evidence="5">
    <location>
        <begin position="1117"/>
        <end position="1126"/>
    </location>
</feature>
<dbReference type="Pfam" id="PF00249">
    <property type="entry name" value="Myb_DNA-binding"/>
    <property type="match status" value="2"/>
</dbReference>
<dbReference type="InterPro" id="IPR017930">
    <property type="entry name" value="Myb_dom"/>
</dbReference>
<dbReference type="RefSeq" id="XP_029283947.1">
    <property type="nucleotide sequence ID" value="XM_029428087.1"/>
</dbReference>
<feature type="region of interest" description="Disordered" evidence="5">
    <location>
        <begin position="1072"/>
        <end position="1126"/>
    </location>
</feature>
<dbReference type="CTD" id="6621"/>
<dbReference type="OrthoDB" id="2143914at2759"/>
<keyword evidence="8" id="KW-1185">Reference proteome</keyword>
<organism evidence="8 9">
    <name type="scientific">Cottoperca gobio</name>
    <name type="common">Frogmouth</name>
    <name type="synonym">Aphritis gobio</name>
    <dbReference type="NCBI Taxonomy" id="56716"/>
    <lineage>
        <taxon>Eukaryota</taxon>
        <taxon>Metazoa</taxon>
        <taxon>Chordata</taxon>
        <taxon>Craniata</taxon>
        <taxon>Vertebrata</taxon>
        <taxon>Euteleostomi</taxon>
        <taxon>Actinopterygii</taxon>
        <taxon>Neopterygii</taxon>
        <taxon>Teleostei</taxon>
        <taxon>Neoteleostei</taxon>
        <taxon>Acanthomorphata</taxon>
        <taxon>Eupercaria</taxon>
        <taxon>Perciformes</taxon>
        <taxon>Notothenioidei</taxon>
        <taxon>Bovichtidae</taxon>
        <taxon>Cottoperca</taxon>
    </lineage>
</organism>
<dbReference type="GeneID" id="115006063"/>
<dbReference type="KEGG" id="cgob:115006063"/>
<dbReference type="GO" id="GO:0042795">
    <property type="term" value="P:snRNA transcription by RNA polymerase II"/>
    <property type="evidence" value="ECO:0007669"/>
    <property type="project" value="TreeGrafter"/>
</dbReference>
<dbReference type="GO" id="GO:0000978">
    <property type="term" value="F:RNA polymerase II cis-regulatory region sequence-specific DNA binding"/>
    <property type="evidence" value="ECO:0007669"/>
    <property type="project" value="TreeGrafter"/>
</dbReference>
<dbReference type="PANTHER" id="PTHR46621">
    <property type="entry name" value="SNRNA-ACTIVATING PROTEIN COMPLEX SUBUNIT 4"/>
    <property type="match status" value="1"/>
</dbReference>
<dbReference type="InterPro" id="IPR001005">
    <property type="entry name" value="SANT/Myb"/>
</dbReference>